<evidence type="ECO:0000313" key="3">
    <source>
        <dbReference type="Proteomes" id="UP000469670"/>
    </source>
</evidence>
<reference evidence="2 3" key="1">
    <citation type="submission" date="2020-01" db="EMBL/GenBank/DDBJ databases">
        <title>Insect and environment-associated Actinomycetes.</title>
        <authorList>
            <person name="Currrie C."/>
            <person name="Chevrette M."/>
            <person name="Carlson C."/>
            <person name="Stubbendieck R."/>
            <person name="Wendt-Pienkowski E."/>
        </authorList>
    </citation>
    <scope>NUCLEOTIDE SEQUENCE [LARGE SCALE GENOMIC DNA]</scope>
    <source>
        <strain evidence="2 3">SID7590</strain>
    </source>
</reference>
<dbReference type="EMBL" id="JAAGMP010000698">
    <property type="protein sequence ID" value="NEC19609.1"/>
    <property type="molecule type" value="Genomic_DNA"/>
</dbReference>
<comment type="caution">
    <text evidence="2">The sequence shown here is derived from an EMBL/GenBank/DDBJ whole genome shotgun (WGS) entry which is preliminary data.</text>
</comment>
<protein>
    <recommendedName>
        <fullName evidence="1">Metalloprotease TldD/E C-terminal domain-containing protein</fullName>
    </recommendedName>
</protein>
<evidence type="ECO:0000259" key="1">
    <source>
        <dbReference type="Pfam" id="PF19289"/>
    </source>
</evidence>
<dbReference type="SUPFAM" id="SSF111283">
    <property type="entry name" value="Putative modulator of DNA gyrase, PmbA/TldD"/>
    <property type="match status" value="1"/>
</dbReference>
<sequence length="379" mass="40697">MEFHKGGRQCYVSCLARDMDSARAALSMARAEMDHAPALAEDPRTSRSGCGEFGMAEGQELQPDIAFIQAGVRDALTRWLPEKHEVRSIRLTQRCVRAAQGGGRADLVSSNHLGFELSVTVVSRGIPVLVTRYASGVHSIDLDELAKELRVRLFSATQDARDECPPGYSILLPTAAAQLLQGLISVISSDPLEGADAWASSLVDFGADPRSYSGRYFDHEGTPTSPFVLLDSDGRQATMRTLRSRVGPGDQDDDGPLTGHAAWAGWQNFPQASPSSVAFSPSSHSVNFYHEAAESQQVLTDIRPLGVSQLSGGDAVSFRALRCRRRGNSYQALAPLVLVGHIRQFLKSIDAVSGVISFMPGDISVGASSVVLDATRLTA</sequence>
<dbReference type="Pfam" id="PF19289">
    <property type="entry name" value="PmbA_TldD_3rd"/>
    <property type="match status" value="1"/>
</dbReference>
<name>A0A7K3RWN0_9ACTN</name>
<dbReference type="Proteomes" id="UP000469670">
    <property type="component" value="Unassembled WGS sequence"/>
</dbReference>
<evidence type="ECO:0000313" key="2">
    <source>
        <dbReference type="EMBL" id="NEC19609.1"/>
    </source>
</evidence>
<dbReference type="GO" id="GO:0008237">
    <property type="term" value="F:metallopeptidase activity"/>
    <property type="evidence" value="ECO:0007669"/>
    <property type="project" value="InterPro"/>
</dbReference>
<dbReference type="AlphaFoldDB" id="A0A7K3RWN0"/>
<accession>A0A7K3RWN0</accession>
<dbReference type="GO" id="GO:0006508">
    <property type="term" value="P:proteolysis"/>
    <property type="evidence" value="ECO:0007669"/>
    <property type="project" value="InterPro"/>
</dbReference>
<dbReference type="InterPro" id="IPR036059">
    <property type="entry name" value="TldD/PmbA_sf"/>
</dbReference>
<organism evidence="2 3">
    <name type="scientific">Streptomyces parvus</name>
    <dbReference type="NCBI Taxonomy" id="66428"/>
    <lineage>
        <taxon>Bacteria</taxon>
        <taxon>Bacillati</taxon>
        <taxon>Actinomycetota</taxon>
        <taxon>Actinomycetes</taxon>
        <taxon>Kitasatosporales</taxon>
        <taxon>Streptomycetaceae</taxon>
        <taxon>Streptomyces</taxon>
    </lineage>
</organism>
<gene>
    <name evidence="2" type="ORF">G3I50_15270</name>
</gene>
<proteinExistence type="predicted"/>
<feature type="domain" description="Metalloprotease TldD/E C-terminal" evidence="1">
    <location>
        <begin position="201"/>
        <end position="374"/>
    </location>
</feature>
<dbReference type="InterPro" id="IPR045569">
    <property type="entry name" value="Metalloprtase-TldD/E_C"/>
</dbReference>